<dbReference type="InterPro" id="IPR013154">
    <property type="entry name" value="ADH-like_N"/>
</dbReference>
<dbReference type="PANTHER" id="PTHR48106:SF8">
    <property type="entry name" value="OS02G0805600 PROTEIN"/>
    <property type="match status" value="1"/>
</dbReference>
<evidence type="ECO:0000256" key="1">
    <source>
        <dbReference type="ARBA" id="ARBA00022857"/>
    </source>
</evidence>
<name>A0A4Q2U1J9_9HYPH</name>
<dbReference type="InterPro" id="IPR011032">
    <property type="entry name" value="GroES-like_sf"/>
</dbReference>
<evidence type="ECO:0000313" key="5">
    <source>
        <dbReference type="EMBL" id="RYC30162.1"/>
    </source>
</evidence>
<dbReference type="SMART" id="SM00829">
    <property type="entry name" value="PKS_ER"/>
    <property type="match status" value="1"/>
</dbReference>
<organism evidence="5 6">
    <name type="scientific">Lichenibacterium minor</name>
    <dbReference type="NCBI Taxonomy" id="2316528"/>
    <lineage>
        <taxon>Bacteria</taxon>
        <taxon>Pseudomonadati</taxon>
        <taxon>Pseudomonadota</taxon>
        <taxon>Alphaproteobacteria</taxon>
        <taxon>Hyphomicrobiales</taxon>
        <taxon>Lichenihabitantaceae</taxon>
        <taxon>Lichenibacterium</taxon>
    </lineage>
</organism>
<dbReference type="GO" id="GO:0070402">
    <property type="term" value="F:NADPH binding"/>
    <property type="evidence" value="ECO:0007669"/>
    <property type="project" value="TreeGrafter"/>
</dbReference>
<dbReference type="InterPro" id="IPR020843">
    <property type="entry name" value="ER"/>
</dbReference>
<evidence type="ECO:0000256" key="2">
    <source>
        <dbReference type="ARBA" id="ARBA00023002"/>
    </source>
</evidence>
<feature type="domain" description="Enoyl reductase (ER)" evidence="4">
    <location>
        <begin position="10"/>
        <end position="323"/>
    </location>
</feature>
<dbReference type="EMBL" id="QYBB01000031">
    <property type="protein sequence ID" value="RYC30162.1"/>
    <property type="molecule type" value="Genomic_DNA"/>
</dbReference>
<keyword evidence="1" id="KW-0521">NADP</keyword>
<evidence type="ECO:0000259" key="4">
    <source>
        <dbReference type="SMART" id="SM00829"/>
    </source>
</evidence>
<dbReference type="CDD" id="cd05276">
    <property type="entry name" value="p53_inducible_oxidoreductase"/>
    <property type="match status" value="1"/>
</dbReference>
<keyword evidence="2" id="KW-0560">Oxidoreductase</keyword>
<evidence type="ECO:0000256" key="3">
    <source>
        <dbReference type="SAM" id="MobiDB-lite"/>
    </source>
</evidence>
<gene>
    <name evidence="5" type="ORF">D3273_20325</name>
</gene>
<comment type="caution">
    <text evidence="5">The sequence shown here is derived from an EMBL/GenBank/DDBJ whole genome shotgun (WGS) entry which is preliminary data.</text>
</comment>
<dbReference type="SUPFAM" id="SSF50129">
    <property type="entry name" value="GroES-like"/>
    <property type="match status" value="1"/>
</dbReference>
<dbReference type="GO" id="GO:0016651">
    <property type="term" value="F:oxidoreductase activity, acting on NAD(P)H"/>
    <property type="evidence" value="ECO:0007669"/>
    <property type="project" value="TreeGrafter"/>
</dbReference>
<feature type="region of interest" description="Disordered" evidence="3">
    <location>
        <begin position="1"/>
        <end position="22"/>
    </location>
</feature>
<evidence type="ECO:0000313" key="6">
    <source>
        <dbReference type="Proteomes" id="UP000290759"/>
    </source>
</evidence>
<dbReference type="SUPFAM" id="SSF51735">
    <property type="entry name" value="NAD(P)-binding Rossmann-fold domains"/>
    <property type="match status" value="1"/>
</dbReference>
<keyword evidence="6" id="KW-1185">Reference proteome</keyword>
<protein>
    <submittedName>
        <fullName evidence="5">NAD(P)H-quinone oxidoreductase</fullName>
    </submittedName>
</protein>
<dbReference type="NCBIfam" id="TIGR02824">
    <property type="entry name" value="quinone_pig3"/>
    <property type="match status" value="1"/>
</dbReference>
<dbReference type="Gene3D" id="3.90.180.10">
    <property type="entry name" value="Medium-chain alcohol dehydrogenases, catalytic domain"/>
    <property type="match status" value="1"/>
</dbReference>
<dbReference type="InterPro" id="IPR014189">
    <property type="entry name" value="Quinone_OxRdtase_PIG3"/>
</dbReference>
<dbReference type="Proteomes" id="UP000290759">
    <property type="component" value="Unassembled WGS sequence"/>
</dbReference>
<dbReference type="Gene3D" id="3.40.50.720">
    <property type="entry name" value="NAD(P)-binding Rossmann-like Domain"/>
    <property type="match status" value="1"/>
</dbReference>
<dbReference type="Pfam" id="PF08240">
    <property type="entry name" value="ADH_N"/>
    <property type="match status" value="1"/>
</dbReference>
<reference evidence="5 6" key="2">
    <citation type="submission" date="2019-02" db="EMBL/GenBank/DDBJ databases">
        <title>'Lichenibacterium ramalinii' gen. nov. sp. nov., 'Lichenibacterium minor' gen. nov. sp. nov.</title>
        <authorList>
            <person name="Pankratov T."/>
        </authorList>
    </citation>
    <scope>NUCLEOTIDE SEQUENCE [LARGE SCALE GENOMIC DNA]</scope>
    <source>
        <strain evidence="5 6">RmlP026</strain>
    </source>
</reference>
<dbReference type="InterPro" id="IPR036291">
    <property type="entry name" value="NAD(P)-bd_dom_sf"/>
</dbReference>
<accession>A0A4Q2U1J9</accession>
<dbReference type="AlphaFoldDB" id="A0A4Q2U1J9"/>
<reference evidence="5 6" key="1">
    <citation type="submission" date="2018-12" db="EMBL/GenBank/DDBJ databases">
        <authorList>
            <person name="Grouzdev D.S."/>
            <person name="Krutkina M.S."/>
        </authorList>
    </citation>
    <scope>NUCLEOTIDE SEQUENCE [LARGE SCALE GENOMIC DNA]</scope>
    <source>
        <strain evidence="5 6">RmlP026</strain>
    </source>
</reference>
<dbReference type="PANTHER" id="PTHR48106">
    <property type="entry name" value="QUINONE OXIDOREDUCTASE PIG3-RELATED"/>
    <property type="match status" value="1"/>
</dbReference>
<dbReference type="Pfam" id="PF13602">
    <property type="entry name" value="ADH_zinc_N_2"/>
    <property type="match status" value="1"/>
</dbReference>
<sequence length="327" mass="33999">MTAIAISEPGGAEVLRPDTRPVPRPRAGEVLIRVAAAGVNRPDVLQRSGHYAPPPGASDLPGLEVAGDVVALGEGAARFRVGDRVCALVPGGGYAPFVATPEPQVLPIPGTLSMIEAAGLPENYFTVWVNVFDHGALKPGETLLVHGGTSGIGTTAIQLGKAFGAAVLATAGSPAKCDAVRALGADRAIDYRAEDFVSVAKAFTAGRGVDVILDMVGGAYVERNYAAAADRGRIVQIAFLGGAKAEVNFSALMVKRLVHTGSTLRPRTVAEKGAIARALEDRVWPLLAAGSVKPLIDRVFPLAEAADAHRWMERGDHVGKIMLRVDG</sequence>
<proteinExistence type="predicted"/>
<dbReference type="OrthoDB" id="9780520at2"/>